<keyword evidence="3" id="KW-0673">Quorum sensing</keyword>
<dbReference type="OrthoDB" id="5826416at2"/>
<evidence type="ECO:0000256" key="4">
    <source>
        <dbReference type="ARBA" id="ARBA00022679"/>
    </source>
</evidence>
<keyword evidence="6" id="KW-0071">Autoinducer synthesis</keyword>
<name>A0A0A5I125_PHOS4</name>
<gene>
    <name evidence="8" type="ORF">NM06_06445</name>
</gene>
<dbReference type="AlphaFoldDB" id="A0A0A5I125"/>
<comment type="similarity">
    <text evidence="1">Belongs to the LuxM / VanM family.</text>
</comment>
<dbReference type="InterPro" id="IPR035304">
    <property type="entry name" value="AHL_synthase"/>
</dbReference>
<sequence>MASYDHTNSVCLSASETYSDVFYRIQSQFGDSANQLFSQCLKSRLEQFHERFPEKRDDNISSKINSSEFNVSSRTPLTFWPSDWCYYESLLLAHFSHWAEAWTHFQIWSLEQKYTAVQTRRINLNHWQALPENEAEYDDGLVNDIDQNQKLFFTLHSPFAMVLKDAVAMINLSTLVLELQWYELLEHIELSKSGTHFLLTYSDPQLEHPLLVSTARVNFAVGMQDWLYFSSFFQSKHWRSISHTQQLTTLIQKGLLSAEALLQEPRSQQEFDKLVWEHLVCPERSCEVIRLTVSGTKLQKMYYLYLSQKRLMKQLYEQQMMLSFVVVEQPLMIKYYESLSLGSYCQFGSCTLVGSDNPTYKGAWVVPQMHHALTSSDYRRYKQQTLQQIKKTRHNELNHA</sequence>
<dbReference type="Pfam" id="PF17327">
    <property type="entry name" value="AHL_synthase"/>
    <property type="match status" value="1"/>
</dbReference>
<dbReference type="Proteomes" id="UP000030451">
    <property type="component" value="Unassembled WGS sequence"/>
</dbReference>
<proteinExistence type="inferred from homology"/>
<keyword evidence="4" id="KW-0808">Transferase</keyword>
<dbReference type="GO" id="GO:0009372">
    <property type="term" value="P:quorum sensing"/>
    <property type="evidence" value="ECO:0007669"/>
    <property type="project" value="UniProtKB-KW"/>
</dbReference>
<accession>A0A0A5I125</accession>
<evidence type="ECO:0000256" key="5">
    <source>
        <dbReference type="ARBA" id="ARBA00022691"/>
    </source>
</evidence>
<dbReference type="EC" id="2.3.1.184" evidence="2"/>
<evidence type="ECO:0000313" key="8">
    <source>
        <dbReference type="EMBL" id="KGY09481.1"/>
    </source>
</evidence>
<dbReference type="RefSeq" id="WP_038189299.1">
    <property type="nucleotide sequence ID" value="NZ_JRWP01000005.1"/>
</dbReference>
<evidence type="ECO:0000256" key="3">
    <source>
        <dbReference type="ARBA" id="ARBA00022654"/>
    </source>
</evidence>
<evidence type="ECO:0000313" key="9">
    <source>
        <dbReference type="Proteomes" id="UP000030451"/>
    </source>
</evidence>
<keyword evidence="5" id="KW-0949">S-adenosyl-L-methionine</keyword>
<organism evidence="8 9">
    <name type="scientific">Photobacterium sp. (strain ATCC 43367)</name>
    <dbReference type="NCBI Taxonomy" id="379097"/>
    <lineage>
        <taxon>Bacteria</taxon>
        <taxon>Pseudomonadati</taxon>
        <taxon>Pseudomonadota</taxon>
        <taxon>Gammaproteobacteria</taxon>
        <taxon>Vibrionales</taxon>
        <taxon>Vibrionaceae</taxon>
        <taxon>Vibrio</taxon>
        <taxon>Vibrio oreintalis group</taxon>
    </lineage>
</organism>
<protein>
    <recommendedName>
        <fullName evidence="2">acyl-homoserine-lactone synthase</fullName>
        <ecNumber evidence="2">2.3.1.184</ecNumber>
    </recommendedName>
</protein>
<evidence type="ECO:0000256" key="2">
    <source>
        <dbReference type="ARBA" id="ARBA00012340"/>
    </source>
</evidence>
<reference evidence="8 9" key="1">
    <citation type="submission" date="2014-10" db="EMBL/GenBank/DDBJ databases">
        <title>Genome sequencing of Vibrio sinaloensis T08.</title>
        <authorList>
            <person name="Chan K.-G."/>
            <person name="Mohamad N.I."/>
        </authorList>
    </citation>
    <scope>NUCLEOTIDE SEQUENCE [LARGE SCALE GENOMIC DNA]</scope>
    <source>
        <strain evidence="8 9">T08</strain>
    </source>
</reference>
<dbReference type="STRING" id="379097.SE23_14045"/>
<comment type="catalytic activity">
    <reaction evidence="7">
        <text>a fatty acyl-[ACP] + S-adenosyl-L-methionine = an N-acyl-L-homoserine lactone + S-methyl-5'-thioadenosine + holo-[ACP] + H(+)</text>
        <dbReference type="Rhea" id="RHEA:10096"/>
        <dbReference type="Rhea" id="RHEA-COMP:9685"/>
        <dbReference type="Rhea" id="RHEA-COMP:14125"/>
        <dbReference type="ChEBI" id="CHEBI:15378"/>
        <dbReference type="ChEBI" id="CHEBI:17509"/>
        <dbReference type="ChEBI" id="CHEBI:55474"/>
        <dbReference type="ChEBI" id="CHEBI:59789"/>
        <dbReference type="ChEBI" id="CHEBI:64479"/>
        <dbReference type="ChEBI" id="CHEBI:138651"/>
        <dbReference type="EC" id="2.3.1.184"/>
    </reaction>
</comment>
<dbReference type="GO" id="GO:0061579">
    <property type="term" value="F:N-acyl homoserine lactone synthase activity"/>
    <property type="evidence" value="ECO:0007669"/>
    <property type="project" value="UniProtKB-EC"/>
</dbReference>
<evidence type="ECO:0000256" key="1">
    <source>
        <dbReference type="ARBA" id="ARBA00009683"/>
    </source>
</evidence>
<dbReference type="EMBL" id="JRWP01000005">
    <property type="protein sequence ID" value="KGY09481.1"/>
    <property type="molecule type" value="Genomic_DNA"/>
</dbReference>
<comment type="caution">
    <text evidence="8">The sequence shown here is derived from an EMBL/GenBank/DDBJ whole genome shotgun (WGS) entry which is preliminary data.</text>
</comment>
<evidence type="ECO:0000256" key="6">
    <source>
        <dbReference type="ARBA" id="ARBA00022929"/>
    </source>
</evidence>
<evidence type="ECO:0000256" key="7">
    <source>
        <dbReference type="ARBA" id="ARBA00048576"/>
    </source>
</evidence>